<gene>
    <name evidence="2" type="ORF">BXZ70DRAFT_252162</name>
</gene>
<organism evidence="2 3">
    <name type="scientific">Cristinia sonorae</name>
    <dbReference type="NCBI Taxonomy" id="1940300"/>
    <lineage>
        <taxon>Eukaryota</taxon>
        <taxon>Fungi</taxon>
        <taxon>Dikarya</taxon>
        <taxon>Basidiomycota</taxon>
        <taxon>Agaricomycotina</taxon>
        <taxon>Agaricomycetes</taxon>
        <taxon>Agaricomycetidae</taxon>
        <taxon>Agaricales</taxon>
        <taxon>Pleurotineae</taxon>
        <taxon>Stephanosporaceae</taxon>
        <taxon>Cristinia</taxon>
    </lineage>
</organism>
<keyword evidence="3" id="KW-1185">Reference proteome</keyword>
<dbReference type="Proteomes" id="UP000813824">
    <property type="component" value="Unassembled WGS sequence"/>
</dbReference>
<evidence type="ECO:0008006" key="4">
    <source>
        <dbReference type="Google" id="ProtNLM"/>
    </source>
</evidence>
<reference evidence="2" key="1">
    <citation type="journal article" date="2021" name="New Phytol.">
        <title>Evolutionary innovations through gain and loss of genes in the ectomycorrhizal Boletales.</title>
        <authorList>
            <person name="Wu G."/>
            <person name="Miyauchi S."/>
            <person name="Morin E."/>
            <person name="Kuo A."/>
            <person name="Drula E."/>
            <person name="Varga T."/>
            <person name="Kohler A."/>
            <person name="Feng B."/>
            <person name="Cao Y."/>
            <person name="Lipzen A."/>
            <person name="Daum C."/>
            <person name="Hundley H."/>
            <person name="Pangilinan J."/>
            <person name="Johnson J."/>
            <person name="Barry K."/>
            <person name="LaButti K."/>
            <person name="Ng V."/>
            <person name="Ahrendt S."/>
            <person name="Min B."/>
            <person name="Choi I.G."/>
            <person name="Park H."/>
            <person name="Plett J.M."/>
            <person name="Magnuson J."/>
            <person name="Spatafora J.W."/>
            <person name="Nagy L.G."/>
            <person name="Henrissat B."/>
            <person name="Grigoriev I.V."/>
            <person name="Yang Z.L."/>
            <person name="Xu J."/>
            <person name="Martin F.M."/>
        </authorList>
    </citation>
    <scope>NUCLEOTIDE SEQUENCE</scope>
    <source>
        <strain evidence="2">KKN 215</strain>
    </source>
</reference>
<protein>
    <recommendedName>
        <fullName evidence="4">F-box domain-containing protein</fullName>
    </recommendedName>
</protein>
<sequence length="395" mass="45007">MSHLPPELWLAIFRFATTTELTASLLATSYRSFDYPTNGFIDDSLKVKYAIVHVCRSWRDLASSMLYEDVLVLTEYASILRHILKGHSEDDGAGHRHRVRRLCLPYSASVPQMSTRYPTDAVSILQMCPSLEVLVRPNMAYGSRGEAQMFEYEAEPCPPLPSLKRLDWWHRNDAARTGGINCLTDVLQAAPNLTYLSLEGEVGLSLMQLHTTVTLPALTTLHVRRVNSLFMLQISKWYLPSLRHIILDGYTNVYMVQSIARSFGEQIWTMELGKSLRFYMDDAVHPILEGCPNLKELNYRLFFTRNPTPPATPHASLSTVGLHGATNLFFEHHEHELWAHLERHLEAFCSPSYPALRQILLHGDWGSILGDPRYQHSAQVQKLKERGCSVDVCHY</sequence>
<evidence type="ECO:0000256" key="1">
    <source>
        <dbReference type="SAM" id="SignalP"/>
    </source>
</evidence>
<name>A0A8K0UYA5_9AGAR</name>
<evidence type="ECO:0000313" key="3">
    <source>
        <dbReference type="Proteomes" id="UP000813824"/>
    </source>
</evidence>
<comment type="caution">
    <text evidence="2">The sequence shown here is derived from an EMBL/GenBank/DDBJ whole genome shotgun (WGS) entry which is preliminary data.</text>
</comment>
<proteinExistence type="predicted"/>
<dbReference type="InterPro" id="IPR032675">
    <property type="entry name" value="LRR_dom_sf"/>
</dbReference>
<dbReference type="SUPFAM" id="SSF52047">
    <property type="entry name" value="RNI-like"/>
    <property type="match status" value="1"/>
</dbReference>
<accession>A0A8K0UYA5</accession>
<dbReference type="OrthoDB" id="3256525at2759"/>
<feature type="chain" id="PRO_5035459890" description="F-box domain-containing protein" evidence="1">
    <location>
        <begin position="19"/>
        <end position="395"/>
    </location>
</feature>
<dbReference type="AlphaFoldDB" id="A0A8K0UYA5"/>
<evidence type="ECO:0000313" key="2">
    <source>
        <dbReference type="EMBL" id="KAH8106819.1"/>
    </source>
</evidence>
<dbReference type="EMBL" id="JAEVFJ010000002">
    <property type="protein sequence ID" value="KAH8106819.1"/>
    <property type="molecule type" value="Genomic_DNA"/>
</dbReference>
<keyword evidence="1" id="KW-0732">Signal</keyword>
<dbReference type="Gene3D" id="3.80.10.10">
    <property type="entry name" value="Ribonuclease Inhibitor"/>
    <property type="match status" value="1"/>
</dbReference>
<feature type="signal peptide" evidence="1">
    <location>
        <begin position="1"/>
        <end position="18"/>
    </location>
</feature>